<dbReference type="OMA" id="HADAHKQ"/>
<feature type="compositionally biased region" description="Basic and acidic residues" evidence="1">
    <location>
        <begin position="99"/>
        <end position="137"/>
    </location>
</feature>
<evidence type="ECO:0000256" key="2">
    <source>
        <dbReference type="SAM" id="SignalP"/>
    </source>
</evidence>
<dbReference type="eggNOG" id="ENOG502QWM7">
    <property type="taxonomic scope" value="Eukaryota"/>
</dbReference>
<feature type="region of interest" description="Disordered" evidence="1">
    <location>
        <begin position="56"/>
        <end position="75"/>
    </location>
</feature>
<feature type="signal peptide" evidence="2">
    <location>
        <begin position="1"/>
        <end position="16"/>
    </location>
</feature>
<dbReference type="PhylomeDB" id="B4H6R8"/>
<proteinExistence type="predicted"/>
<evidence type="ECO:0000256" key="1">
    <source>
        <dbReference type="SAM" id="MobiDB-lite"/>
    </source>
</evidence>
<feature type="compositionally biased region" description="Basic and acidic residues" evidence="1">
    <location>
        <begin position="305"/>
        <end position="315"/>
    </location>
</feature>
<dbReference type="KEGG" id="dpe:6601487"/>
<feature type="chain" id="PRO_5002808251" evidence="2">
    <location>
        <begin position="17"/>
        <end position="376"/>
    </location>
</feature>
<dbReference type="EMBL" id="CH479215">
    <property type="protein sequence ID" value="EDW33506.1"/>
    <property type="molecule type" value="Genomic_DNA"/>
</dbReference>
<feature type="compositionally biased region" description="Basic and acidic residues" evidence="1">
    <location>
        <begin position="58"/>
        <end position="75"/>
    </location>
</feature>
<keyword evidence="2" id="KW-0732">Signal</keyword>
<feature type="compositionally biased region" description="Basic and acidic residues" evidence="1">
    <location>
        <begin position="239"/>
        <end position="262"/>
    </location>
</feature>
<protein>
    <submittedName>
        <fullName evidence="3">GL21810</fullName>
    </submittedName>
</protein>
<keyword evidence="4" id="KW-1185">Reference proteome</keyword>
<reference evidence="3 4" key="1">
    <citation type="journal article" date="2007" name="Nature">
        <title>Evolution of genes and genomes on the Drosophila phylogeny.</title>
        <authorList>
            <consortium name="Drosophila 12 Genomes Consortium"/>
            <person name="Clark A.G."/>
            <person name="Eisen M.B."/>
            <person name="Smith D.R."/>
            <person name="Bergman C.M."/>
            <person name="Oliver B."/>
            <person name="Markow T.A."/>
            <person name="Kaufman T.C."/>
            <person name="Kellis M."/>
            <person name="Gelbart W."/>
            <person name="Iyer V.N."/>
            <person name="Pollard D.A."/>
            <person name="Sackton T.B."/>
            <person name="Larracuente A.M."/>
            <person name="Singh N.D."/>
            <person name="Abad J.P."/>
            <person name="Abt D.N."/>
            <person name="Adryan B."/>
            <person name="Aguade M."/>
            <person name="Akashi H."/>
            <person name="Anderson W.W."/>
            <person name="Aquadro C.F."/>
            <person name="Ardell D.H."/>
            <person name="Arguello R."/>
            <person name="Artieri C.G."/>
            <person name="Barbash D.A."/>
            <person name="Barker D."/>
            <person name="Barsanti P."/>
            <person name="Batterham P."/>
            <person name="Batzoglou S."/>
            <person name="Begun D."/>
            <person name="Bhutkar A."/>
            <person name="Blanco E."/>
            <person name="Bosak S.A."/>
            <person name="Bradley R.K."/>
            <person name="Brand A.D."/>
            <person name="Brent M.R."/>
            <person name="Brooks A.N."/>
            <person name="Brown R.H."/>
            <person name="Butlin R.K."/>
            <person name="Caggese C."/>
            <person name="Calvi B.R."/>
            <person name="Bernardo de Carvalho A."/>
            <person name="Caspi A."/>
            <person name="Castrezana S."/>
            <person name="Celniker S.E."/>
            <person name="Chang J.L."/>
            <person name="Chapple C."/>
            <person name="Chatterji S."/>
            <person name="Chinwalla A."/>
            <person name="Civetta A."/>
            <person name="Clifton S.W."/>
            <person name="Comeron J.M."/>
            <person name="Costello J.C."/>
            <person name="Coyne J.A."/>
            <person name="Daub J."/>
            <person name="David R.G."/>
            <person name="Delcher A.L."/>
            <person name="Delehaunty K."/>
            <person name="Do C.B."/>
            <person name="Ebling H."/>
            <person name="Edwards K."/>
            <person name="Eickbush T."/>
            <person name="Evans J.D."/>
            <person name="Filipski A."/>
            <person name="Findeiss S."/>
            <person name="Freyhult E."/>
            <person name="Fulton L."/>
            <person name="Fulton R."/>
            <person name="Garcia A.C."/>
            <person name="Gardiner A."/>
            <person name="Garfield D.A."/>
            <person name="Garvin B.E."/>
            <person name="Gibson G."/>
            <person name="Gilbert D."/>
            <person name="Gnerre S."/>
            <person name="Godfrey J."/>
            <person name="Good R."/>
            <person name="Gotea V."/>
            <person name="Gravely B."/>
            <person name="Greenberg A.J."/>
            <person name="Griffiths-Jones S."/>
            <person name="Gross S."/>
            <person name="Guigo R."/>
            <person name="Gustafson E.A."/>
            <person name="Haerty W."/>
            <person name="Hahn M.W."/>
            <person name="Halligan D.L."/>
            <person name="Halpern A.L."/>
            <person name="Halter G.M."/>
            <person name="Han M.V."/>
            <person name="Heger A."/>
            <person name="Hillier L."/>
            <person name="Hinrichs A.S."/>
            <person name="Holmes I."/>
            <person name="Hoskins R.A."/>
            <person name="Hubisz M.J."/>
            <person name="Hultmark D."/>
            <person name="Huntley M.A."/>
            <person name="Jaffe D.B."/>
            <person name="Jagadeeshan S."/>
            <person name="Jeck W.R."/>
            <person name="Johnson J."/>
            <person name="Jones C.D."/>
            <person name="Jordan W.C."/>
            <person name="Karpen G.H."/>
            <person name="Kataoka E."/>
            <person name="Keightley P.D."/>
            <person name="Kheradpour P."/>
            <person name="Kirkness E.F."/>
            <person name="Koerich L.B."/>
            <person name="Kristiansen K."/>
            <person name="Kudrna D."/>
            <person name="Kulathinal R.J."/>
            <person name="Kumar S."/>
            <person name="Kwok R."/>
            <person name="Lander E."/>
            <person name="Langley C.H."/>
            <person name="Lapoint R."/>
            <person name="Lazzaro B.P."/>
            <person name="Lee S.J."/>
            <person name="Levesque L."/>
            <person name="Li R."/>
            <person name="Lin C.F."/>
            <person name="Lin M.F."/>
            <person name="Lindblad-Toh K."/>
            <person name="Llopart A."/>
            <person name="Long M."/>
            <person name="Low L."/>
            <person name="Lozovsky E."/>
            <person name="Lu J."/>
            <person name="Luo M."/>
            <person name="Machado C.A."/>
            <person name="Makalowski W."/>
            <person name="Marzo M."/>
            <person name="Matsuda M."/>
            <person name="Matzkin L."/>
            <person name="McAllister B."/>
            <person name="McBride C.S."/>
            <person name="McKernan B."/>
            <person name="McKernan K."/>
            <person name="Mendez-Lago M."/>
            <person name="Minx P."/>
            <person name="Mollenhauer M.U."/>
            <person name="Montooth K."/>
            <person name="Mount S.M."/>
            <person name="Mu X."/>
            <person name="Myers E."/>
            <person name="Negre B."/>
            <person name="Newfeld S."/>
            <person name="Nielsen R."/>
            <person name="Noor M.A."/>
            <person name="O'Grady P."/>
            <person name="Pachter L."/>
            <person name="Papaceit M."/>
            <person name="Parisi M.J."/>
            <person name="Parisi M."/>
            <person name="Parts L."/>
            <person name="Pedersen J.S."/>
            <person name="Pesole G."/>
            <person name="Phillippy A.M."/>
            <person name="Ponting C.P."/>
            <person name="Pop M."/>
            <person name="Porcelli D."/>
            <person name="Powell J.R."/>
            <person name="Prohaska S."/>
            <person name="Pruitt K."/>
            <person name="Puig M."/>
            <person name="Quesneville H."/>
            <person name="Ram K.R."/>
            <person name="Rand D."/>
            <person name="Rasmussen M.D."/>
            <person name="Reed L.K."/>
            <person name="Reenan R."/>
            <person name="Reily A."/>
            <person name="Remington K.A."/>
            <person name="Rieger T.T."/>
            <person name="Ritchie M.G."/>
            <person name="Robin C."/>
            <person name="Rogers Y.H."/>
            <person name="Rohde C."/>
            <person name="Rozas J."/>
            <person name="Rubenfield M.J."/>
            <person name="Ruiz A."/>
            <person name="Russo S."/>
            <person name="Salzberg S.L."/>
            <person name="Sanchez-Gracia A."/>
            <person name="Saranga D.J."/>
            <person name="Sato H."/>
            <person name="Schaeffer S.W."/>
            <person name="Schatz M.C."/>
            <person name="Schlenke T."/>
            <person name="Schwartz R."/>
            <person name="Segarra C."/>
            <person name="Singh R.S."/>
            <person name="Sirot L."/>
            <person name="Sirota M."/>
            <person name="Sisneros N.B."/>
            <person name="Smith C.D."/>
            <person name="Smith T.F."/>
            <person name="Spieth J."/>
            <person name="Stage D.E."/>
            <person name="Stark A."/>
            <person name="Stephan W."/>
            <person name="Strausberg R.L."/>
            <person name="Strempel S."/>
            <person name="Sturgill D."/>
            <person name="Sutton G."/>
            <person name="Sutton G.G."/>
            <person name="Tao W."/>
            <person name="Teichmann S."/>
            <person name="Tobari Y.N."/>
            <person name="Tomimura Y."/>
            <person name="Tsolas J.M."/>
            <person name="Valente V.L."/>
            <person name="Venter E."/>
            <person name="Venter J.C."/>
            <person name="Vicario S."/>
            <person name="Vieira F.G."/>
            <person name="Vilella A.J."/>
            <person name="Villasante A."/>
            <person name="Walenz B."/>
            <person name="Wang J."/>
            <person name="Wasserman M."/>
            <person name="Watts T."/>
            <person name="Wilson D."/>
            <person name="Wilson R.K."/>
            <person name="Wing R.A."/>
            <person name="Wolfner M.F."/>
            <person name="Wong A."/>
            <person name="Wong G.K."/>
            <person name="Wu C.I."/>
            <person name="Wu G."/>
            <person name="Yamamoto D."/>
            <person name="Yang H.P."/>
            <person name="Yang S.P."/>
            <person name="Yorke J.A."/>
            <person name="Yoshida K."/>
            <person name="Zdobnov E."/>
            <person name="Zhang P."/>
            <person name="Zhang Y."/>
            <person name="Zimin A.V."/>
            <person name="Baldwin J."/>
            <person name="Abdouelleil A."/>
            <person name="Abdulkadir J."/>
            <person name="Abebe A."/>
            <person name="Abera B."/>
            <person name="Abreu J."/>
            <person name="Acer S.C."/>
            <person name="Aftuck L."/>
            <person name="Alexander A."/>
            <person name="An P."/>
            <person name="Anderson E."/>
            <person name="Anderson S."/>
            <person name="Arachi H."/>
            <person name="Azer M."/>
            <person name="Bachantsang P."/>
            <person name="Barry A."/>
            <person name="Bayul T."/>
            <person name="Berlin A."/>
            <person name="Bessette D."/>
            <person name="Bloom T."/>
            <person name="Blye J."/>
            <person name="Boguslavskiy L."/>
            <person name="Bonnet C."/>
            <person name="Boukhgalter B."/>
            <person name="Bourzgui I."/>
            <person name="Brown A."/>
            <person name="Cahill P."/>
            <person name="Channer S."/>
            <person name="Cheshatsang Y."/>
            <person name="Chuda L."/>
            <person name="Citroen M."/>
            <person name="Collymore A."/>
            <person name="Cooke P."/>
            <person name="Costello M."/>
            <person name="D'Aco K."/>
            <person name="Daza R."/>
            <person name="De Haan G."/>
            <person name="DeGray S."/>
            <person name="DeMaso C."/>
            <person name="Dhargay N."/>
            <person name="Dooley K."/>
            <person name="Dooley E."/>
            <person name="Doricent M."/>
            <person name="Dorje P."/>
            <person name="Dorjee K."/>
            <person name="Dupes A."/>
            <person name="Elong R."/>
            <person name="Falk J."/>
            <person name="Farina A."/>
            <person name="Faro S."/>
            <person name="Ferguson D."/>
            <person name="Fisher S."/>
            <person name="Foley C.D."/>
            <person name="Franke A."/>
            <person name="Friedrich D."/>
            <person name="Gadbois L."/>
            <person name="Gearin G."/>
            <person name="Gearin C.R."/>
            <person name="Giannoukos G."/>
            <person name="Goode T."/>
            <person name="Graham J."/>
            <person name="Grandbois E."/>
            <person name="Grewal S."/>
            <person name="Gyaltsen K."/>
            <person name="Hafez N."/>
            <person name="Hagos B."/>
            <person name="Hall J."/>
            <person name="Henson C."/>
            <person name="Hollinger A."/>
            <person name="Honan T."/>
            <person name="Huard M.D."/>
            <person name="Hughes L."/>
            <person name="Hurhula B."/>
            <person name="Husby M.E."/>
            <person name="Kamat A."/>
            <person name="Kanga B."/>
            <person name="Kashin S."/>
            <person name="Khazanovich D."/>
            <person name="Kisner P."/>
            <person name="Lance K."/>
            <person name="Lara M."/>
            <person name="Lee W."/>
            <person name="Lennon N."/>
            <person name="Letendre F."/>
            <person name="LeVine R."/>
            <person name="Lipovsky A."/>
            <person name="Liu X."/>
            <person name="Liu J."/>
            <person name="Liu S."/>
            <person name="Lokyitsang T."/>
            <person name="Lokyitsang Y."/>
            <person name="Lubonja R."/>
            <person name="Lui A."/>
            <person name="MacDonald P."/>
            <person name="Magnisalis V."/>
            <person name="Maru K."/>
            <person name="Matthews C."/>
            <person name="McCusker W."/>
            <person name="McDonough S."/>
            <person name="Mehta T."/>
            <person name="Meldrim J."/>
            <person name="Meneus L."/>
            <person name="Mihai O."/>
            <person name="Mihalev A."/>
            <person name="Mihova T."/>
            <person name="Mittelman R."/>
            <person name="Mlenga V."/>
            <person name="Montmayeur A."/>
            <person name="Mulrain L."/>
            <person name="Navidi A."/>
            <person name="Naylor J."/>
            <person name="Negash T."/>
            <person name="Nguyen T."/>
            <person name="Nguyen N."/>
            <person name="Nicol R."/>
            <person name="Norbu C."/>
            <person name="Norbu N."/>
            <person name="Novod N."/>
            <person name="O'Neill B."/>
            <person name="Osman S."/>
            <person name="Markiewicz E."/>
            <person name="Oyono O.L."/>
            <person name="Patti C."/>
            <person name="Phunkhang P."/>
            <person name="Pierre F."/>
            <person name="Priest M."/>
            <person name="Raghuraman S."/>
            <person name="Rege F."/>
            <person name="Reyes R."/>
            <person name="Rise C."/>
            <person name="Rogov P."/>
            <person name="Ross K."/>
            <person name="Ryan E."/>
            <person name="Settipalli S."/>
            <person name="Shea T."/>
            <person name="Sherpa N."/>
            <person name="Shi L."/>
            <person name="Shih D."/>
            <person name="Sparrow T."/>
            <person name="Spaulding J."/>
            <person name="Stalker J."/>
            <person name="Stange-Thomann N."/>
            <person name="Stavropoulos S."/>
            <person name="Stone C."/>
            <person name="Strader C."/>
            <person name="Tesfaye S."/>
            <person name="Thomson T."/>
            <person name="Thoulutsang Y."/>
            <person name="Thoulutsang D."/>
            <person name="Topham K."/>
            <person name="Topping I."/>
            <person name="Tsamla T."/>
            <person name="Vassiliev H."/>
            <person name="Vo A."/>
            <person name="Wangchuk T."/>
            <person name="Wangdi T."/>
            <person name="Weiand M."/>
            <person name="Wilkinson J."/>
            <person name="Wilson A."/>
            <person name="Yadav S."/>
            <person name="Young G."/>
            <person name="Yu Q."/>
            <person name="Zembek L."/>
            <person name="Zhong D."/>
            <person name="Zimmer A."/>
            <person name="Zwirko Z."/>
            <person name="Jaffe D.B."/>
            <person name="Alvarez P."/>
            <person name="Brockman W."/>
            <person name="Butler J."/>
            <person name="Chin C."/>
            <person name="Gnerre S."/>
            <person name="Grabherr M."/>
            <person name="Kleber M."/>
            <person name="Mauceli E."/>
            <person name="MacCallum I."/>
        </authorList>
    </citation>
    <scope>NUCLEOTIDE SEQUENCE [LARGE SCALE GENOMIC DNA]</scope>
    <source>
        <strain evidence="4">MSH-3 / Tucson 14011-0111.49</strain>
    </source>
</reference>
<dbReference type="Proteomes" id="UP000008744">
    <property type="component" value="Unassembled WGS sequence"/>
</dbReference>
<sequence length="376" mass="41639">MKSIIIFLALFAACHAAPTTPADVKEATEALSRPSPIAPDVISDPKPVGKVVLLKTEPTLHRQKRDETAHPKPDSVKARDLLQHNPLHQQESLGIQTHEPLKHEDKKSKREADHEEGHHEEGHHEEPKKEDAKDAHTHALHAAAPAVEAHKKSKREADHEEGHHEDGHHEEPKKDEAKDDHAHADAHKQLKREAHHEEGHHEEGHHEEPKKDALPHALPASAHTAEALKQKRNSPPKPEASKSEHHESHHREEQHSAKPDSHAHHKQRREAPSKPASETAHEGLQHDPKKAEELHKAIEALAAGHSKDAQRHQRDIPVPTEIKSSSAPANNKATTELAIPIHHPVSVAELFHKEKPAAAAGSSSEESKEKSKEAQA</sequence>
<feature type="region of interest" description="Disordered" evidence="1">
    <location>
        <begin position="352"/>
        <end position="376"/>
    </location>
</feature>
<evidence type="ECO:0000313" key="4">
    <source>
        <dbReference type="Proteomes" id="UP000008744"/>
    </source>
</evidence>
<accession>B4H6R8</accession>
<evidence type="ECO:0000313" key="3">
    <source>
        <dbReference type="EMBL" id="EDW33506.1"/>
    </source>
</evidence>
<dbReference type="OrthoDB" id="8054348at2759"/>
<feature type="compositionally biased region" description="Basic and acidic residues" evidence="1">
    <location>
        <begin position="365"/>
        <end position="376"/>
    </location>
</feature>
<gene>
    <name evidence="3" type="primary">Dper\GL21810</name>
    <name evidence="3" type="ORF">Dper_GL21810</name>
</gene>
<feature type="region of interest" description="Disordered" evidence="1">
    <location>
        <begin position="89"/>
        <end position="330"/>
    </location>
</feature>
<name>B4H6R8_DROPE</name>
<dbReference type="HOGENOM" id="CLU_586988_0_0_1"/>
<organism evidence="4">
    <name type="scientific">Drosophila persimilis</name>
    <name type="common">Fruit fly</name>
    <dbReference type="NCBI Taxonomy" id="7234"/>
    <lineage>
        <taxon>Eukaryota</taxon>
        <taxon>Metazoa</taxon>
        <taxon>Ecdysozoa</taxon>
        <taxon>Arthropoda</taxon>
        <taxon>Hexapoda</taxon>
        <taxon>Insecta</taxon>
        <taxon>Pterygota</taxon>
        <taxon>Neoptera</taxon>
        <taxon>Endopterygota</taxon>
        <taxon>Diptera</taxon>
        <taxon>Brachycera</taxon>
        <taxon>Muscomorpha</taxon>
        <taxon>Ephydroidea</taxon>
        <taxon>Drosophilidae</taxon>
        <taxon>Drosophila</taxon>
        <taxon>Sophophora</taxon>
    </lineage>
</organism>
<feature type="compositionally biased region" description="Basic and acidic residues" evidence="1">
    <location>
        <begin position="155"/>
        <end position="214"/>
    </location>
</feature>
<dbReference type="AlphaFoldDB" id="B4H6R8"/>
<feature type="compositionally biased region" description="Basic and acidic residues" evidence="1">
    <location>
        <begin position="279"/>
        <end position="298"/>
    </location>
</feature>